<accession>A0A317JY90</accession>
<keyword evidence="3" id="KW-1185">Reference proteome</keyword>
<proteinExistence type="predicted"/>
<dbReference type="RefSeq" id="WP_109946248.1">
    <property type="nucleotide sequence ID" value="NZ_QGGF01000586.1"/>
</dbReference>
<comment type="caution">
    <text evidence="2">The sequence shown here is derived from an EMBL/GenBank/DDBJ whole genome shotgun (WGS) entry which is preliminary data.</text>
</comment>
<evidence type="ECO:0000256" key="1">
    <source>
        <dbReference type="SAM" id="MobiDB-lite"/>
    </source>
</evidence>
<gene>
    <name evidence="2" type="ORF">DLJ46_20510</name>
</gene>
<dbReference type="EMBL" id="QGSV01000241">
    <property type="protein sequence ID" value="PWU45729.1"/>
    <property type="molecule type" value="Genomic_DNA"/>
</dbReference>
<sequence>MENAGSGGRSEHPPYPLDRARPRTESVPGSAVRELDDGGGDSMPPVALARAVVGQVLHQSPDLLLGRVCHRQSRQSAVERDGECDEEMVSAAEVSPLVPEYANS</sequence>
<reference evidence="3" key="1">
    <citation type="submission" date="2018-05" db="EMBL/GenBank/DDBJ databases">
        <title>Micromonospora globispora sp. nov. and Micromonospora rugosa sp. nov., isolated from marine sediment.</title>
        <authorList>
            <person name="Carro L."/>
            <person name="Aysel V."/>
            <person name="Cetin D."/>
            <person name="Igual J.M."/>
            <person name="Klenk H.-P."/>
            <person name="Trujillo M.E."/>
            <person name="Sahin N."/>
        </authorList>
    </citation>
    <scope>NUCLEOTIDE SEQUENCE [LARGE SCALE GENOMIC DNA]</scope>
    <source>
        <strain evidence="3">S2904</strain>
    </source>
</reference>
<protein>
    <submittedName>
        <fullName evidence="2">Uncharacterized protein</fullName>
    </submittedName>
</protein>
<feature type="region of interest" description="Disordered" evidence="1">
    <location>
        <begin position="1"/>
        <end position="43"/>
    </location>
</feature>
<name>A0A317JY90_9ACTN</name>
<organism evidence="2 3">
    <name type="scientific">Micromonospora globispora</name>
    <dbReference type="NCBI Taxonomy" id="1450148"/>
    <lineage>
        <taxon>Bacteria</taxon>
        <taxon>Bacillati</taxon>
        <taxon>Actinomycetota</taxon>
        <taxon>Actinomycetes</taxon>
        <taxon>Micromonosporales</taxon>
        <taxon>Micromonosporaceae</taxon>
        <taxon>Micromonospora</taxon>
    </lineage>
</organism>
<evidence type="ECO:0000313" key="3">
    <source>
        <dbReference type="Proteomes" id="UP000245683"/>
    </source>
</evidence>
<dbReference type="Proteomes" id="UP000245683">
    <property type="component" value="Unassembled WGS sequence"/>
</dbReference>
<evidence type="ECO:0000313" key="2">
    <source>
        <dbReference type="EMBL" id="PWU45729.1"/>
    </source>
</evidence>
<dbReference type="AlphaFoldDB" id="A0A317JY90"/>